<reference evidence="1" key="1">
    <citation type="journal article" date="2020" name="Stud. Mycol.">
        <title>101 Dothideomycetes genomes: a test case for predicting lifestyles and emergence of pathogens.</title>
        <authorList>
            <person name="Haridas S."/>
            <person name="Albert R."/>
            <person name="Binder M."/>
            <person name="Bloem J."/>
            <person name="Labutti K."/>
            <person name="Salamov A."/>
            <person name="Andreopoulos B."/>
            <person name="Baker S."/>
            <person name="Barry K."/>
            <person name="Bills G."/>
            <person name="Bluhm B."/>
            <person name="Cannon C."/>
            <person name="Castanera R."/>
            <person name="Culley D."/>
            <person name="Daum C."/>
            <person name="Ezra D."/>
            <person name="Gonzalez J."/>
            <person name="Henrissat B."/>
            <person name="Kuo A."/>
            <person name="Liang C."/>
            <person name="Lipzen A."/>
            <person name="Lutzoni F."/>
            <person name="Magnuson J."/>
            <person name="Mondo S."/>
            <person name="Nolan M."/>
            <person name="Ohm R."/>
            <person name="Pangilinan J."/>
            <person name="Park H.-J."/>
            <person name="Ramirez L."/>
            <person name="Alfaro M."/>
            <person name="Sun H."/>
            <person name="Tritt A."/>
            <person name="Yoshinaga Y."/>
            <person name="Zwiers L.-H."/>
            <person name="Turgeon B."/>
            <person name="Goodwin S."/>
            <person name="Spatafora J."/>
            <person name="Crous P."/>
            <person name="Grigoriev I."/>
        </authorList>
    </citation>
    <scope>NUCLEOTIDE SEQUENCE</scope>
    <source>
        <strain evidence="1">ATCC 200398</strain>
    </source>
</reference>
<gene>
    <name evidence="1" type="ORF">BDR25DRAFT_315994</name>
</gene>
<name>A0ACB6QQS2_9PLEO</name>
<evidence type="ECO:0000313" key="1">
    <source>
        <dbReference type="EMBL" id="KAF2468516.1"/>
    </source>
</evidence>
<organism evidence="1 2">
    <name type="scientific">Lindgomyces ingoldianus</name>
    <dbReference type="NCBI Taxonomy" id="673940"/>
    <lineage>
        <taxon>Eukaryota</taxon>
        <taxon>Fungi</taxon>
        <taxon>Dikarya</taxon>
        <taxon>Ascomycota</taxon>
        <taxon>Pezizomycotina</taxon>
        <taxon>Dothideomycetes</taxon>
        <taxon>Pleosporomycetidae</taxon>
        <taxon>Pleosporales</taxon>
        <taxon>Lindgomycetaceae</taxon>
        <taxon>Lindgomyces</taxon>
    </lineage>
</organism>
<sequence>MGGQREFDELESQLLRLKFAGEQTEQEIRTRQIGETAAGNNFVLVLINGHSHHLNSIPKFQDDLLRANGKGGAEASHLLDTEIRKYVSKTLMIPEAFHLIIRVYVDLKELSKDAWRAKLVDATPRALGSFAGSFSNAFGFFDFINVGNRNGVQTKIQEAFKYYVKDPLCQHIFLGPPFTASYNDLLKTHNGKATVIRGDLNNFQPPDCKFVSFPSVFRMSKPPILQSFPTGRNGRLATGNTSGHHNGQMCRDSQKLTEPRLERPLYLRWREQVRKMQKHPPSRMPLPRWGVPGMIPLNANNERLDISIRTPTATGWNIYNTRVNVNKLCNNFHLLGKCTAKSSWVKPGGGNQGEGNSFGMWSEELDAGSKGDGHPHSQLHERINTTLMLDKPLIDV</sequence>
<protein>
    <submittedName>
        <fullName evidence="1">Uncharacterized protein</fullName>
    </submittedName>
</protein>
<keyword evidence="2" id="KW-1185">Reference proteome</keyword>
<evidence type="ECO:0000313" key="2">
    <source>
        <dbReference type="Proteomes" id="UP000799755"/>
    </source>
</evidence>
<dbReference type="Proteomes" id="UP000799755">
    <property type="component" value="Unassembled WGS sequence"/>
</dbReference>
<dbReference type="EMBL" id="MU003515">
    <property type="protein sequence ID" value="KAF2468516.1"/>
    <property type="molecule type" value="Genomic_DNA"/>
</dbReference>
<accession>A0ACB6QQS2</accession>
<comment type="caution">
    <text evidence="1">The sequence shown here is derived from an EMBL/GenBank/DDBJ whole genome shotgun (WGS) entry which is preliminary data.</text>
</comment>
<proteinExistence type="predicted"/>